<keyword evidence="1" id="KW-0812">Transmembrane</keyword>
<gene>
    <name evidence="2" type="ORF">SSA02_13940</name>
</gene>
<reference evidence="2 3" key="1">
    <citation type="submission" date="2019-07" db="EMBL/GenBank/DDBJ databases">
        <title>Whole genome shotgun sequence of Swaminathania salitolerans NBRC 104436.</title>
        <authorList>
            <person name="Hosoyama A."/>
            <person name="Uohara A."/>
            <person name="Ohji S."/>
            <person name="Ichikawa N."/>
        </authorList>
    </citation>
    <scope>NUCLEOTIDE SEQUENCE [LARGE SCALE GENOMIC DNA]</scope>
    <source>
        <strain evidence="2 3">NBRC 104436</strain>
    </source>
</reference>
<dbReference type="AlphaFoldDB" id="A0A511BPI2"/>
<dbReference type="Proteomes" id="UP000321405">
    <property type="component" value="Unassembled WGS sequence"/>
</dbReference>
<dbReference type="EMBL" id="BJVC01000002">
    <property type="protein sequence ID" value="GEL02231.1"/>
    <property type="molecule type" value="Genomic_DNA"/>
</dbReference>
<proteinExistence type="predicted"/>
<accession>A0A511BPI2</accession>
<evidence type="ECO:0000313" key="3">
    <source>
        <dbReference type="Proteomes" id="UP000321405"/>
    </source>
</evidence>
<protein>
    <submittedName>
        <fullName evidence="2">Uncharacterized protein</fullName>
    </submittedName>
</protein>
<keyword evidence="1" id="KW-1133">Transmembrane helix</keyword>
<name>A0A511BPI2_9PROT</name>
<keyword evidence="3" id="KW-1185">Reference proteome</keyword>
<sequence length="88" mass="9451">MARCRTGAEFSPGAARATGKNPCMARRLAARNAIGTARTPRRLTRCDTGKRAISGLVLPGLTTFGLPRFGLVLFGLILFGLMVWSRSD</sequence>
<comment type="caution">
    <text evidence="2">The sequence shown here is derived from an EMBL/GenBank/DDBJ whole genome shotgun (WGS) entry which is preliminary data.</text>
</comment>
<evidence type="ECO:0000256" key="1">
    <source>
        <dbReference type="SAM" id="Phobius"/>
    </source>
</evidence>
<organism evidence="2 3">
    <name type="scientific">Swaminathania salitolerans</name>
    <dbReference type="NCBI Taxonomy" id="182838"/>
    <lineage>
        <taxon>Bacteria</taxon>
        <taxon>Pseudomonadati</taxon>
        <taxon>Pseudomonadota</taxon>
        <taxon>Alphaproteobacteria</taxon>
        <taxon>Acetobacterales</taxon>
        <taxon>Acetobacteraceae</taxon>
        <taxon>Swaminathania</taxon>
    </lineage>
</organism>
<keyword evidence="1" id="KW-0472">Membrane</keyword>
<evidence type="ECO:0000313" key="2">
    <source>
        <dbReference type="EMBL" id="GEL02231.1"/>
    </source>
</evidence>
<feature type="transmembrane region" description="Helical" evidence="1">
    <location>
        <begin position="66"/>
        <end position="84"/>
    </location>
</feature>